<keyword evidence="2" id="KW-1185">Reference proteome</keyword>
<name>A0AAD6SHU7_9AGAR</name>
<reference evidence="1" key="1">
    <citation type="submission" date="2023-03" db="EMBL/GenBank/DDBJ databases">
        <title>Massive genome expansion in bonnet fungi (Mycena s.s.) driven by repeated elements and novel gene families across ecological guilds.</title>
        <authorList>
            <consortium name="Lawrence Berkeley National Laboratory"/>
            <person name="Harder C.B."/>
            <person name="Miyauchi S."/>
            <person name="Viragh M."/>
            <person name="Kuo A."/>
            <person name="Thoen E."/>
            <person name="Andreopoulos B."/>
            <person name="Lu D."/>
            <person name="Skrede I."/>
            <person name="Drula E."/>
            <person name="Henrissat B."/>
            <person name="Morin E."/>
            <person name="Kohler A."/>
            <person name="Barry K."/>
            <person name="LaButti K."/>
            <person name="Morin E."/>
            <person name="Salamov A."/>
            <person name="Lipzen A."/>
            <person name="Mereny Z."/>
            <person name="Hegedus B."/>
            <person name="Baldrian P."/>
            <person name="Stursova M."/>
            <person name="Weitz H."/>
            <person name="Taylor A."/>
            <person name="Grigoriev I.V."/>
            <person name="Nagy L.G."/>
            <person name="Martin F."/>
            <person name="Kauserud H."/>
        </authorList>
    </citation>
    <scope>NUCLEOTIDE SEQUENCE</scope>
    <source>
        <strain evidence="1">CBHHK200</strain>
    </source>
</reference>
<sequence>MWGLPPNEVANVEAMNARWDDIASLSMPARRDRHDGCGMVAMQTDETDLAALKSALEVLGYVHVLEELGRKQWIEALGAMAREPDGQIYGRNGISSPLLRWGTFGPLLIGSSGSITHRISKNLIAAYLEAKDILLRHPNSWWQSITGAGLRTCTESVDGDVFGGLEFDVGEGWGPLCRFLGRGAVIQQDLTEERATIVRGVLKKQATGIWHWWFEVYRQDGDLEPKALMPLREA</sequence>
<protein>
    <submittedName>
        <fullName evidence="1">Uncharacterized protein</fullName>
    </submittedName>
</protein>
<evidence type="ECO:0000313" key="2">
    <source>
        <dbReference type="Proteomes" id="UP001218188"/>
    </source>
</evidence>
<organism evidence="1 2">
    <name type="scientific">Mycena alexandri</name>
    <dbReference type="NCBI Taxonomy" id="1745969"/>
    <lineage>
        <taxon>Eukaryota</taxon>
        <taxon>Fungi</taxon>
        <taxon>Dikarya</taxon>
        <taxon>Basidiomycota</taxon>
        <taxon>Agaricomycotina</taxon>
        <taxon>Agaricomycetes</taxon>
        <taxon>Agaricomycetidae</taxon>
        <taxon>Agaricales</taxon>
        <taxon>Marasmiineae</taxon>
        <taxon>Mycenaceae</taxon>
        <taxon>Mycena</taxon>
    </lineage>
</organism>
<dbReference type="Proteomes" id="UP001218188">
    <property type="component" value="Unassembled WGS sequence"/>
</dbReference>
<evidence type="ECO:0000313" key="1">
    <source>
        <dbReference type="EMBL" id="KAJ7027101.1"/>
    </source>
</evidence>
<accession>A0AAD6SHU7</accession>
<dbReference type="AlphaFoldDB" id="A0AAD6SHU7"/>
<dbReference type="EMBL" id="JARJCM010000129">
    <property type="protein sequence ID" value="KAJ7027101.1"/>
    <property type="molecule type" value="Genomic_DNA"/>
</dbReference>
<gene>
    <name evidence="1" type="ORF">C8F04DRAFT_1238258</name>
</gene>
<proteinExistence type="predicted"/>
<comment type="caution">
    <text evidence="1">The sequence shown here is derived from an EMBL/GenBank/DDBJ whole genome shotgun (WGS) entry which is preliminary data.</text>
</comment>